<organism evidence="2 3">
    <name type="scientific">Sphingobium psychrophilum</name>
    <dbReference type="NCBI Taxonomy" id="2728834"/>
    <lineage>
        <taxon>Bacteria</taxon>
        <taxon>Pseudomonadati</taxon>
        <taxon>Pseudomonadota</taxon>
        <taxon>Alphaproteobacteria</taxon>
        <taxon>Sphingomonadales</taxon>
        <taxon>Sphingomonadaceae</taxon>
        <taxon>Sphingobium</taxon>
    </lineage>
</organism>
<dbReference type="Pfam" id="PF12275">
    <property type="entry name" value="DUF3616"/>
    <property type="match status" value="1"/>
</dbReference>
<feature type="domain" description="DUF3616" evidence="1">
    <location>
        <begin position="40"/>
        <end position="93"/>
    </location>
</feature>
<dbReference type="RefSeq" id="WP_169575575.1">
    <property type="nucleotide sequence ID" value="NZ_JABBFV010000067.1"/>
</dbReference>
<name>A0A7X9X0Q8_9SPHN</name>
<evidence type="ECO:0000259" key="1">
    <source>
        <dbReference type="Pfam" id="PF12275"/>
    </source>
</evidence>
<evidence type="ECO:0000313" key="2">
    <source>
        <dbReference type="EMBL" id="NML13337.1"/>
    </source>
</evidence>
<accession>A0A7X9X0Q8</accession>
<keyword evidence="3" id="KW-1185">Reference proteome</keyword>
<protein>
    <submittedName>
        <fullName evidence="2">DUF3616 domain-containing protein</fullName>
    </submittedName>
</protein>
<dbReference type="Proteomes" id="UP000519023">
    <property type="component" value="Unassembled WGS sequence"/>
</dbReference>
<dbReference type="InterPro" id="IPR022060">
    <property type="entry name" value="DUF3616"/>
</dbReference>
<evidence type="ECO:0000313" key="3">
    <source>
        <dbReference type="Proteomes" id="UP000519023"/>
    </source>
</evidence>
<feature type="non-terminal residue" evidence="2">
    <location>
        <position position="1"/>
    </location>
</feature>
<comment type="caution">
    <text evidence="2">The sequence shown here is derived from an EMBL/GenBank/DDBJ whole genome shotgun (WGS) entry which is preliminary data.</text>
</comment>
<sequence length="142" mass="14833">KSPRSLIGTDIANLLQFAMLNHVIASRERPNESDPTSFGITKIPAKEGGVDIEGIAVVGTRVALGMRGPVIGGHGVILELEVGVSGQGVLGLEGDPVRRLVALEAVSERGRNGGRSGFNVIPRGCDTNLGSHHVEPDRPRAS</sequence>
<reference evidence="2 3" key="1">
    <citation type="submission" date="2020-04" db="EMBL/GenBank/DDBJ databases">
        <title>Sphingobium sp. AR-3-1 isolated from Arctic soil.</title>
        <authorList>
            <person name="Dahal R.H."/>
            <person name="Chaudhary D.K."/>
        </authorList>
    </citation>
    <scope>NUCLEOTIDE SEQUENCE [LARGE SCALE GENOMIC DNA]</scope>
    <source>
        <strain evidence="2 3">AR-3-1</strain>
    </source>
</reference>
<gene>
    <name evidence="2" type="ORF">HHL08_25075</name>
</gene>
<dbReference type="AlphaFoldDB" id="A0A7X9X0Q8"/>
<proteinExistence type="predicted"/>
<dbReference type="EMBL" id="JABBFV010000067">
    <property type="protein sequence ID" value="NML13337.1"/>
    <property type="molecule type" value="Genomic_DNA"/>
</dbReference>